<feature type="transmembrane region" description="Helical" evidence="8">
    <location>
        <begin position="33"/>
        <end position="52"/>
    </location>
</feature>
<dbReference type="GO" id="GO:0016020">
    <property type="term" value="C:membrane"/>
    <property type="evidence" value="ECO:0007669"/>
    <property type="project" value="UniProtKB-SubCell"/>
</dbReference>
<dbReference type="EMBL" id="BACD03000014">
    <property type="protein sequence ID" value="GAO48437.1"/>
    <property type="molecule type" value="Genomic_DNA"/>
</dbReference>
<feature type="transmembrane region" description="Helical" evidence="8">
    <location>
        <begin position="321"/>
        <end position="349"/>
    </location>
</feature>
<feature type="transmembrane region" description="Helical" evidence="8">
    <location>
        <begin position="228"/>
        <end position="248"/>
    </location>
</feature>
<evidence type="ECO:0000256" key="2">
    <source>
        <dbReference type="ARBA" id="ARBA00009523"/>
    </source>
</evidence>
<keyword evidence="6 8" id="KW-1133">Transmembrane helix</keyword>
<dbReference type="STRING" id="698492.A0A0E9NF05"/>
<dbReference type="PROSITE" id="PS00218">
    <property type="entry name" value="AMINO_ACID_PERMEASE_1"/>
    <property type="match status" value="1"/>
</dbReference>
<dbReference type="GO" id="GO:0006865">
    <property type="term" value="P:amino acid transport"/>
    <property type="evidence" value="ECO:0007669"/>
    <property type="project" value="UniProtKB-KW"/>
</dbReference>
<protein>
    <recommendedName>
        <fullName evidence="11">Amino acid permease/ SLC12A domain-containing protein</fullName>
    </recommendedName>
</protein>
<dbReference type="OMA" id="GWAINSI"/>
<feature type="transmembrane region" description="Helical" evidence="8">
    <location>
        <begin position="269"/>
        <end position="291"/>
    </location>
</feature>
<evidence type="ECO:0000256" key="1">
    <source>
        <dbReference type="ARBA" id="ARBA00004141"/>
    </source>
</evidence>
<accession>A0A0E9NF05</accession>
<dbReference type="Proteomes" id="UP000033140">
    <property type="component" value="Unassembled WGS sequence"/>
</dbReference>
<comment type="caution">
    <text evidence="9">The sequence shown here is derived from an EMBL/GenBank/DDBJ whole genome shotgun (WGS) entry which is preliminary data.</text>
</comment>
<dbReference type="Gene3D" id="1.20.1740.10">
    <property type="entry name" value="Amino acid/polyamine transporter I"/>
    <property type="match status" value="1"/>
</dbReference>
<keyword evidence="4 8" id="KW-0812">Transmembrane</keyword>
<comment type="subcellular location">
    <subcellularLocation>
        <location evidence="1">Membrane</location>
        <topology evidence="1">Multi-pass membrane protein</topology>
    </subcellularLocation>
</comment>
<sequence>MTKHDPESAQSGSTAAEARLAELGYKQELPRSLSYFSILGLSFAIMAVPFGLSTTLSIGLTDGGPVTILWGWVLVTLISIAIAASLAEICSTYPTSGGVYYWSAMLSTPKYAPIASWVTGWLGLVGNWLITTSICFSGGQLILSAISLWDEEYVPKPWQIVLMYWAVLLVALAVNIWGAKYLDQLNTACVYWTGASVIILLITLLVMAPNRRSASFVFGHYDASPSGWAPGWAFFVGLLQAAYTLTGYGMVAAMCEEVQNPEREVPRAMVMSVVAAGVTGLFYLIPILFVLPDIQELLSVATGQPAPLLFKLVTGSAGGGFGLLFLILGILFFAGVGALTASSRCAWAFARDGAIPGWKWWAKANKRYDIPLNALFLSTVFCGLLGLIYLGSSAAFNAFTGVGTICLSASYAFPIFVSLLRGRQAVRNASFSLGNTMGTILNVITCVWILLAIVLFTMPTAIPVTKTSMNYASVLFAFFGVGQVWTGEQAHRTTPPPWRPRPTPSISVCNRNAPRSIFESPPSSINAHCPPP</sequence>
<dbReference type="AlphaFoldDB" id="A0A0E9NF05"/>
<name>A0A0E9NF05_SAICN</name>
<feature type="transmembrane region" description="Helical" evidence="8">
    <location>
        <begin position="114"/>
        <end position="146"/>
    </location>
</feature>
<feature type="transmembrane region" description="Helical" evidence="8">
    <location>
        <begin position="72"/>
        <end position="93"/>
    </location>
</feature>
<dbReference type="PANTHER" id="PTHR45649">
    <property type="entry name" value="AMINO-ACID PERMEASE BAT1"/>
    <property type="match status" value="1"/>
</dbReference>
<feature type="transmembrane region" description="Helical" evidence="8">
    <location>
        <begin position="440"/>
        <end position="462"/>
    </location>
</feature>
<reference evidence="9 10" key="3">
    <citation type="journal article" date="2015" name="Genome Announc.">
        <title>Draft Genome Sequence of the Archiascomycetous Yeast Saitoella complicata.</title>
        <authorList>
            <person name="Yamauchi K."/>
            <person name="Kondo S."/>
            <person name="Hamamoto M."/>
            <person name="Takahashi Y."/>
            <person name="Ogura Y."/>
            <person name="Hayashi T."/>
            <person name="Nishida H."/>
        </authorList>
    </citation>
    <scope>NUCLEOTIDE SEQUENCE [LARGE SCALE GENOMIC DNA]</scope>
    <source>
        <strain evidence="9 10">NRRL Y-17804</strain>
    </source>
</reference>
<dbReference type="InterPro" id="IPR002293">
    <property type="entry name" value="AA/rel_permease1"/>
</dbReference>
<proteinExistence type="inferred from homology"/>
<keyword evidence="5" id="KW-0029">Amino-acid transport</keyword>
<evidence type="ECO:0000256" key="7">
    <source>
        <dbReference type="ARBA" id="ARBA00023136"/>
    </source>
</evidence>
<reference evidence="9 10" key="2">
    <citation type="journal article" date="2014" name="J. Gen. Appl. Microbiol.">
        <title>The early diverging ascomycetous budding yeast Saitoella complicata has three histone deacetylases belonging to the Clr6, Hos2, and Rpd3 lineages.</title>
        <authorList>
            <person name="Nishida H."/>
            <person name="Matsumoto T."/>
            <person name="Kondo S."/>
            <person name="Hamamoto M."/>
            <person name="Yoshikawa H."/>
        </authorList>
    </citation>
    <scope>NUCLEOTIDE SEQUENCE [LARGE SCALE GENOMIC DNA]</scope>
    <source>
        <strain evidence="9 10">NRRL Y-17804</strain>
    </source>
</reference>
<evidence type="ECO:0008006" key="11">
    <source>
        <dbReference type="Google" id="ProtNLM"/>
    </source>
</evidence>
<dbReference type="Pfam" id="PF13520">
    <property type="entry name" value="AA_permease_2"/>
    <property type="match status" value="1"/>
</dbReference>
<comment type="similarity">
    <text evidence="2">Belongs to the amino acid-polyamine-organocation (APC) superfamily.</text>
</comment>
<dbReference type="PIRSF" id="PIRSF006060">
    <property type="entry name" value="AA_transporter"/>
    <property type="match status" value="1"/>
</dbReference>
<dbReference type="PANTHER" id="PTHR45649:SF3">
    <property type="entry name" value="POLYAMINE TRANSPORTER TPO5"/>
    <property type="match status" value="1"/>
</dbReference>
<keyword evidence="3" id="KW-0813">Transport</keyword>
<evidence type="ECO:0000256" key="6">
    <source>
        <dbReference type="ARBA" id="ARBA00022989"/>
    </source>
</evidence>
<dbReference type="InterPro" id="IPR004840">
    <property type="entry name" value="Amino_acid_permease_CS"/>
</dbReference>
<feature type="transmembrane region" description="Helical" evidence="8">
    <location>
        <begin position="396"/>
        <end position="420"/>
    </location>
</feature>
<evidence type="ECO:0000313" key="9">
    <source>
        <dbReference type="EMBL" id="GAO48437.1"/>
    </source>
</evidence>
<dbReference type="GO" id="GO:0022857">
    <property type="term" value="F:transmembrane transporter activity"/>
    <property type="evidence" value="ECO:0007669"/>
    <property type="project" value="InterPro"/>
</dbReference>
<evidence type="ECO:0000313" key="10">
    <source>
        <dbReference type="Proteomes" id="UP000033140"/>
    </source>
</evidence>
<feature type="transmembrane region" description="Helical" evidence="8">
    <location>
        <begin position="370"/>
        <end position="390"/>
    </location>
</feature>
<keyword evidence="10" id="KW-1185">Reference proteome</keyword>
<feature type="transmembrane region" description="Helical" evidence="8">
    <location>
        <begin position="158"/>
        <end position="177"/>
    </location>
</feature>
<evidence type="ECO:0000256" key="4">
    <source>
        <dbReference type="ARBA" id="ARBA00022692"/>
    </source>
</evidence>
<organism evidence="9 10">
    <name type="scientific">Saitoella complicata (strain BCRC 22490 / CBS 7301 / JCM 7358 / NBRC 10748 / NRRL Y-17804)</name>
    <dbReference type="NCBI Taxonomy" id="698492"/>
    <lineage>
        <taxon>Eukaryota</taxon>
        <taxon>Fungi</taxon>
        <taxon>Dikarya</taxon>
        <taxon>Ascomycota</taxon>
        <taxon>Taphrinomycotina</taxon>
        <taxon>Taphrinomycotina incertae sedis</taxon>
        <taxon>Saitoella</taxon>
    </lineage>
</organism>
<reference evidence="9 10" key="1">
    <citation type="journal article" date="2011" name="J. Gen. Appl. Microbiol.">
        <title>Draft genome sequencing of the enigmatic yeast Saitoella complicata.</title>
        <authorList>
            <person name="Nishida H."/>
            <person name="Hamamoto M."/>
            <person name="Sugiyama J."/>
        </authorList>
    </citation>
    <scope>NUCLEOTIDE SEQUENCE [LARGE SCALE GENOMIC DNA]</scope>
    <source>
        <strain evidence="9 10">NRRL Y-17804</strain>
    </source>
</reference>
<evidence type="ECO:0000256" key="5">
    <source>
        <dbReference type="ARBA" id="ARBA00022970"/>
    </source>
</evidence>
<evidence type="ECO:0000256" key="8">
    <source>
        <dbReference type="SAM" id="Phobius"/>
    </source>
</evidence>
<keyword evidence="7 8" id="KW-0472">Membrane</keyword>
<feature type="transmembrane region" description="Helical" evidence="8">
    <location>
        <begin position="189"/>
        <end position="208"/>
    </location>
</feature>
<gene>
    <name evidence="9" type="ORF">G7K_2610-t1</name>
</gene>
<evidence type="ECO:0000256" key="3">
    <source>
        <dbReference type="ARBA" id="ARBA00022448"/>
    </source>
</evidence>